<reference evidence="3" key="2">
    <citation type="journal article" date="2018" name="Nat. Commun.">
        <title>Extreme sensitivity to ultraviolet light in the fungal pathogen causing white-nose syndrome of bats.</title>
        <authorList>
            <person name="Palmer J.M."/>
            <person name="Drees K.P."/>
            <person name="Foster J.T."/>
            <person name="Lindner D.L."/>
        </authorList>
    </citation>
    <scope>NUCLEOTIDE SEQUENCE [LARGE SCALE GENOMIC DNA]</scope>
    <source>
        <strain evidence="3">UAMH 10579</strain>
    </source>
</reference>
<dbReference type="STRING" id="342668.A0A1B8GN20"/>
<dbReference type="PRINTS" id="PR00412">
    <property type="entry name" value="EPOXHYDRLASE"/>
</dbReference>
<dbReference type="GO" id="GO:0047372">
    <property type="term" value="F:monoacylglycerol lipase activity"/>
    <property type="evidence" value="ECO:0007669"/>
    <property type="project" value="TreeGrafter"/>
</dbReference>
<dbReference type="GO" id="GO:0016020">
    <property type="term" value="C:membrane"/>
    <property type="evidence" value="ECO:0007669"/>
    <property type="project" value="TreeGrafter"/>
</dbReference>
<dbReference type="GO" id="GO:0046464">
    <property type="term" value="P:acylglycerol catabolic process"/>
    <property type="evidence" value="ECO:0007669"/>
    <property type="project" value="TreeGrafter"/>
</dbReference>
<dbReference type="SUPFAM" id="SSF53474">
    <property type="entry name" value="alpha/beta-Hydrolases"/>
    <property type="match status" value="1"/>
</dbReference>
<sequence length="288" mass="32910">MPFVTLFNGQTDYFEVDDYTDPWNRDEADIVIFQPGILRHTDFTYHLVPLMCRDVRFIRRDLRGHGKSSKGDAEGYQYTLTTLVDEMADFVDKVAGRPVHWIGESTAGMVSIAFAEKYPDKLKSLIIMSSPLTLNDTFKKMVSQPYASQAEAMRKMGLVEWQKSRPVSKLSSNPNAPNTNEMGRFSGEKYLKWYEEMLDRHDVEGVALYCAFIADVDVSYCLENIKVPTLIMAPRHSMASPVSLNEEMARRIEKSRLVIIDSVGHMLYIDEPEKTCDAILGWVTDIRK</sequence>
<reference evidence="2 3" key="1">
    <citation type="submission" date="2016-03" db="EMBL/GenBank/DDBJ databases">
        <title>Comparative genomics of Pseudogymnoascus destructans, the fungus causing white-nose syndrome of bats.</title>
        <authorList>
            <person name="Palmer J.M."/>
            <person name="Drees K.P."/>
            <person name="Foster J.T."/>
            <person name="Lindner D.L."/>
        </authorList>
    </citation>
    <scope>NUCLEOTIDE SEQUENCE [LARGE SCALE GENOMIC DNA]</scope>
    <source>
        <strain evidence="2 3">UAMH 10579</strain>
    </source>
</reference>
<gene>
    <name evidence="2" type="ORF">VE01_04687</name>
</gene>
<proteinExistence type="predicted"/>
<dbReference type="AlphaFoldDB" id="A0A1B8GN20"/>
<evidence type="ECO:0000259" key="1">
    <source>
        <dbReference type="Pfam" id="PF00561"/>
    </source>
</evidence>
<feature type="domain" description="AB hydrolase-1" evidence="1">
    <location>
        <begin position="30"/>
        <end position="272"/>
    </location>
</feature>
<evidence type="ECO:0000313" key="2">
    <source>
        <dbReference type="EMBL" id="OBT97227.1"/>
    </source>
</evidence>
<dbReference type="InterPro" id="IPR050266">
    <property type="entry name" value="AB_hydrolase_sf"/>
</dbReference>
<dbReference type="InterPro" id="IPR000639">
    <property type="entry name" value="Epox_hydrolase-like"/>
</dbReference>
<protein>
    <recommendedName>
        <fullName evidence="1">AB hydrolase-1 domain-containing protein</fullName>
    </recommendedName>
</protein>
<dbReference type="InterPro" id="IPR029058">
    <property type="entry name" value="AB_hydrolase_fold"/>
</dbReference>
<dbReference type="EMBL" id="KV460223">
    <property type="protein sequence ID" value="OBT97227.1"/>
    <property type="molecule type" value="Genomic_DNA"/>
</dbReference>
<dbReference type="PANTHER" id="PTHR43798">
    <property type="entry name" value="MONOACYLGLYCEROL LIPASE"/>
    <property type="match status" value="1"/>
</dbReference>
<name>A0A1B8GN20_9PEZI</name>
<dbReference type="PANTHER" id="PTHR43798:SF33">
    <property type="entry name" value="HYDROLASE, PUTATIVE (AFU_ORTHOLOGUE AFUA_2G14860)-RELATED"/>
    <property type="match status" value="1"/>
</dbReference>
<dbReference type="PRINTS" id="PR00111">
    <property type="entry name" value="ABHYDROLASE"/>
</dbReference>
<dbReference type="Proteomes" id="UP000091956">
    <property type="component" value="Unassembled WGS sequence"/>
</dbReference>
<dbReference type="GeneID" id="28838073"/>
<keyword evidence="3" id="KW-1185">Reference proteome</keyword>
<dbReference type="Pfam" id="PF00561">
    <property type="entry name" value="Abhydrolase_1"/>
    <property type="match status" value="1"/>
</dbReference>
<dbReference type="InterPro" id="IPR000073">
    <property type="entry name" value="AB_hydrolase_1"/>
</dbReference>
<dbReference type="RefSeq" id="XP_018130960.1">
    <property type="nucleotide sequence ID" value="XM_018274156.2"/>
</dbReference>
<accession>A0A1B8GN20</accession>
<evidence type="ECO:0000313" key="3">
    <source>
        <dbReference type="Proteomes" id="UP000091956"/>
    </source>
</evidence>
<organism evidence="2 3">
    <name type="scientific">Pseudogymnoascus verrucosus</name>
    <dbReference type="NCBI Taxonomy" id="342668"/>
    <lineage>
        <taxon>Eukaryota</taxon>
        <taxon>Fungi</taxon>
        <taxon>Dikarya</taxon>
        <taxon>Ascomycota</taxon>
        <taxon>Pezizomycotina</taxon>
        <taxon>Leotiomycetes</taxon>
        <taxon>Thelebolales</taxon>
        <taxon>Thelebolaceae</taxon>
        <taxon>Pseudogymnoascus</taxon>
    </lineage>
</organism>
<dbReference type="Gene3D" id="3.40.50.1820">
    <property type="entry name" value="alpha/beta hydrolase"/>
    <property type="match status" value="1"/>
</dbReference>